<dbReference type="SUPFAM" id="SSF52777">
    <property type="entry name" value="CoA-dependent acyltransferases"/>
    <property type="match status" value="1"/>
</dbReference>
<name>V4A3Z8_LOTGI</name>
<dbReference type="PANTHER" id="PTHR22589">
    <property type="entry name" value="CARNITINE O-ACYLTRANSFERASE"/>
    <property type="match status" value="1"/>
</dbReference>
<dbReference type="EMBL" id="KB202544">
    <property type="protein sequence ID" value="ESO89715.1"/>
    <property type="molecule type" value="Genomic_DNA"/>
</dbReference>
<dbReference type="GO" id="GO:0005739">
    <property type="term" value="C:mitochondrion"/>
    <property type="evidence" value="ECO:0007669"/>
    <property type="project" value="TreeGrafter"/>
</dbReference>
<sequence length="71" mass="7960">GGGFGPVSDDGYGVSYMIPGNNKFFFHVSSKKSCPQTSSVKFMDELFASLQEIKNLFQNEEKREVVDKKFS</sequence>
<dbReference type="InterPro" id="IPR000542">
    <property type="entry name" value="Carn_acyl_trans"/>
</dbReference>
<dbReference type="Gene3D" id="3.30.559.10">
    <property type="entry name" value="Chloramphenicol acetyltransferase-like domain"/>
    <property type="match status" value="1"/>
</dbReference>
<dbReference type="GO" id="GO:0004095">
    <property type="term" value="F:carnitine O-palmitoyltransferase activity"/>
    <property type="evidence" value="ECO:0007669"/>
    <property type="project" value="TreeGrafter"/>
</dbReference>
<keyword evidence="4" id="KW-1185">Reference proteome</keyword>
<dbReference type="InterPro" id="IPR039551">
    <property type="entry name" value="Cho/carn_acyl_trans"/>
</dbReference>
<dbReference type="HOGENOM" id="CLU_199283_0_0_1"/>
<evidence type="ECO:0000313" key="3">
    <source>
        <dbReference type="EMBL" id="ESO89715.1"/>
    </source>
</evidence>
<dbReference type="GeneID" id="20232388"/>
<dbReference type="OrthoDB" id="240216at2759"/>
<dbReference type="KEGG" id="lgi:LOTGIDRAFT_124665"/>
<comment type="similarity">
    <text evidence="1">Belongs to the carnitine/choline acetyltransferase family.</text>
</comment>
<protein>
    <recommendedName>
        <fullName evidence="2">Choline/carnitine acyltransferase domain-containing protein</fullName>
    </recommendedName>
</protein>
<evidence type="ECO:0000313" key="4">
    <source>
        <dbReference type="Proteomes" id="UP000030746"/>
    </source>
</evidence>
<proteinExistence type="inferred from homology"/>
<organism evidence="3 4">
    <name type="scientific">Lottia gigantea</name>
    <name type="common">Giant owl limpet</name>
    <dbReference type="NCBI Taxonomy" id="225164"/>
    <lineage>
        <taxon>Eukaryota</taxon>
        <taxon>Metazoa</taxon>
        <taxon>Spiralia</taxon>
        <taxon>Lophotrochozoa</taxon>
        <taxon>Mollusca</taxon>
        <taxon>Gastropoda</taxon>
        <taxon>Patellogastropoda</taxon>
        <taxon>Lottioidea</taxon>
        <taxon>Lottiidae</taxon>
        <taxon>Lottia</taxon>
    </lineage>
</organism>
<dbReference type="RefSeq" id="XP_009059509.1">
    <property type="nucleotide sequence ID" value="XM_009061261.1"/>
</dbReference>
<dbReference type="OMA" id="HITFHIS"/>
<dbReference type="Pfam" id="PF00755">
    <property type="entry name" value="Carn_acyltransf"/>
    <property type="match status" value="1"/>
</dbReference>
<evidence type="ECO:0000259" key="2">
    <source>
        <dbReference type="Pfam" id="PF00755"/>
    </source>
</evidence>
<feature type="domain" description="Choline/carnitine acyltransferase" evidence="2">
    <location>
        <begin position="2"/>
        <end position="46"/>
    </location>
</feature>
<dbReference type="GO" id="GO:0009437">
    <property type="term" value="P:carnitine metabolic process"/>
    <property type="evidence" value="ECO:0007669"/>
    <property type="project" value="TreeGrafter"/>
</dbReference>
<dbReference type="CTD" id="20232388"/>
<accession>V4A3Z8</accession>
<dbReference type="Proteomes" id="UP000030746">
    <property type="component" value="Unassembled WGS sequence"/>
</dbReference>
<gene>
    <name evidence="3" type="ORF">LOTGIDRAFT_124665</name>
</gene>
<dbReference type="InterPro" id="IPR023213">
    <property type="entry name" value="CAT-like_dom_sf"/>
</dbReference>
<evidence type="ECO:0000256" key="1">
    <source>
        <dbReference type="ARBA" id="ARBA00005232"/>
    </source>
</evidence>
<dbReference type="GO" id="GO:0006631">
    <property type="term" value="P:fatty acid metabolic process"/>
    <property type="evidence" value="ECO:0007669"/>
    <property type="project" value="TreeGrafter"/>
</dbReference>
<reference evidence="3 4" key="1">
    <citation type="journal article" date="2013" name="Nature">
        <title>Insights into bilaterian evolution from three spiralian genomes.</title>
        <authorList>
            <person name="Simakov O."/>
            <person name="Marletaz F."/>
            <person name="Cho S.J."/>
            <person name="Edsinger-Gonzales E."/>
            <person name="Havlak P."/>
            <person name="Hellsten U."/>
            <person name="Kuo D.H."/>
            <person name="Larsson T."/>
            <person name="Lv J."/>
            <person name="Arendt D."/>
            <person name="Savage R."/>
            <person name="Osoegawa K."/>
            <person name="de Jong P."/>
            <person name="Grimwood J."/>
            <person name="Chapman J.A."/>
            <person name="Shapiro H."/>
            <person name="Aerts A."/>
            <person name="Otillar R.P."/>
            <person name="Terry A.Y."/>
            <person name="Boore J.L."/>
            <person name="Grigoriev I.V."/>
            <person name="Lindberg D.R."/>
            <person name="Seaver E.C."/>
            <person name="Weisblat D.A."/>
            <person name="Putnam N.H."/>
            <person name="Rokhsar D.S."/>
        </authorList>
    </citation>
    <scope>NUCLEOTIDE SEQUENCE [LARGE SCALE GENOMIC DNA]</scope>
</reference>
<feature type="non-terminal residue" evidence="3">
    <location>
        <position position="1"/>
    </location>
</feature>
<dbReference type="AlphaFoldDB" id="V4A3Z8"/>
<dbReference type="PANTHER" id="PTHR22589:SF112">
    <property type="entry name" value="CHOLINE_CARNITINE ACYLTRANSFERASE DOMAIN-CONTAINING PROTEIN"/>
    <property type="match status" value="1"/>
</dbReference>